<keyword evidence="3" id="KW-1185">Reference proteome</keyword>
<comment type="caution">
    <text evidence="2">The sequence shown here is derived from an EMBL/GenBank/DDBJ whole genome shotgun (WGS) entry which is preliminary data.</text>
</comment>
<feature type="transmembrane region" description="Helical" evidence="1">
    <location>
        <begin position="226"/>
        <end position="252"/>
    </location>
</feature>
<feature type="transmembrane region" description="Helical" evidence="1">
    <location>
        <begin position="86"/>
        <end position="110"/>
    </location>
</feature>
<feature type="transmembrane region" description="Helical" evidence="1">
    <location>
        <begin position="148"/>
        <end position="171"/>
    </location>
</feature>
<dbReference type="EMBL" id="JAGGKC010000015">
    <property type="protein sequence ID" value="MBP1919468.1"/>
    <property type="molecule type" value="Genomic_DNA"/>
</dbReference>
<proteinExistence type="predicted"/>
<accession>A0ABS4G4J1</accession>
<name>A0ABS4G4J1_9CLOT</name>
<reference evidence="2 3" key="1">
    <citation type="submission" date="2021-03" db="EMBL/GenBank/DDBJ databases">
        <title>Genomic Encyclopedia of Type Strains, Phase IV (KMG-IV): sequencing the most valuable type-strain genomes for metagenomic binning, comparative biology and taxonomic classification.</title>
        <authorList>
            <person name="Goeker M."/>
        </authorList>
    </citation>
    <scope>NUCLEOTIDE SEQUENCE [LARGE SCALE GENOMIC DNA]</scope>
    <source>
        <strain evidence="2 3">DSM 6139</strain>
    </source>
</reference>
<feature type="transmembrane region" description="Helical" evidence="1">
    <location>
        <begin position="122"/>
        <end position="141"/>
    </location>
</feature>
<dbReference type="Gene3D" id="1.20.1740.10">
    <property type="entry name" value="Amino acid/polyamine transporter I"/>
    <property type="match status" value="1"/>
</dbReference>
<dbReference type="Proteomes" id="UP001519271">
    <property type="component" value="Unassembled WGS sequence"/>
</dbReference>
<keyword evidence="1" id="KW-1133">Transmembrane helix</keyword>
<feature type="transmembrane region" description="Helical" evidence="1">
    <location>
        <begin position="325"/>
        <end position="348"/>
    </location>
</feature>
<feature type="transmembrane region" description="Helical" evidence="1">
    <location>
        <begin position="354"/>
        <end position="372"/>
    </location>
</feature>
<dbReference type="InterPro" id="IPR038728">
    <property type="entry name" value="YkvI-like"/>
</dbReference>
<feature type="transmembrane region" description="Helical" evidence="1">
    <location>
        <begin position="272"/>
        <end position="297"/>
    </location>
</feature>
<dbReference type="RefSeq" id="WP_209459668.1">
    <property type="nucleotide sequence ID" value="NZ_JAGGKC010000015.1"/>
</dbReference>
<sequence length="386" mass="42041">MKKSTEKIYLSLAFLWFTTHFGGGFASGRQVVEYFVRYGKYAIIMPVISQAVIAIVLYAAWMYAFENKAFYYRVWTDKFYKPVEKVMSNVYELLYNLTLITATAVAFATGGATMKSVFGTSYLFNTALIAAALLLLTVFGAKFVRRAASVIAIAIIAGMFIIYIPNIIAGFPKISENLSALSAAPQASGLGLFDALWTTLKYAGFQSVVIGAYIAHSSALEDKKDILKASVLGFVLNASMLLMTVLGLLIFLNDGILTESVPALTVIRNGVGAGWMVPLVSVLILLGAVSTGVNLIYGITQRVVILMGKNDNEAAFKAKERNRSIIVSAVYVMITWSIAQFGLIPLIAKGYGTLGYISVFVIILPIVLKFYLGRLFTKSQNTTENA</sequence>
<feature type="transmembrane region" description="Helical" evidence="1">
    <location>
        <begin position="42"/>
        <end position="65"/>
    </location>
</feature>
<keyword evidence="1" id="KW-0472">Membrane</keyword>
<evidence type="ECO:0000256" key="1">
    <source>
        <dbReference type="SAM" id="Phobius"/>
    </source>
</evidence>
<dbReference type="PANTHER" id="PTHR37814:SF1">
    <property type="entry name" value="MEMBRANE PROTEIN"/>
    <property type="match status" value="1"/>
</dbReference>
<organism evidence="2 3">
    <name type="scientific">Youngiibacter multivorans</name>
    <dbReference type="NCBI Taxonomy" id="937251"/>
    <lineage>
        <taxon>Bacteria</taxon>
        <taxon>Bacillati</taxon>
        <taxon>Bacillota</taxon>
        <taxon>Clostridia</taxon>
        <taxon>Eubacteriales</taxon>
        <taxon>Clostridiaceae</taxon>
        <taxon>Youngiibacter</taxon>
    </lineage>
</organism>
<dbReference type="PANTHER" id="PTHR37814">
    <property type="entry name" value="CONSERVED MEMBRANE PROTEIN"/>
    <property type="match status" value="1"/>
</dbReference>
<evidence type="ECO:0000313" key="3">
    <source>
        <dbReference type="Proteomes" id="UP001519271"/>
    </source>
</evidence>
<feature type="transmembrane region" description="Helical" evidence="1">
    <location>
        <begin position="191"/>
        <end position="214"/>
    </location>
</feature>
<keyword evidence="1" id="KW-0812">Transmembrane</keyword>
<evidence type="ECO:0000313" key="2">
    <source>
        <dbReference type="EMBL" id="MBP1919468.1"/>
    </source>
</evidence>
<protein>
    <submittedName>
        <fullName evidence="2">Membrane protein YkvI</fullName>
    </submittedName>
</protein>
<gene>
    <name evidence="2" type="ORF">J2Z34_001957</name>
</gene>